<dbReference type="EMBL" id="AP027142">
    <property type="protein sequence ID" value="BDV33943.1"/>
    <property type="molecule type" value="Genomic_DNA"/>
</dbReference>
<sequence length="133" mass="15132">MRPEGMDKMSVAERLETCARDWLAFAEASEARLLGVRREEARPLLAARMQEAPGTLENLFRGRLKGLPATLYEKARREYIRAVEREIGKLENELAVARAGHSDADFIDACEIETHLAALRTLVERRKKVRRTA</sequence>
<dbReference type="Proteomes" id="UP001317629">
    <property type="component" value="Chromosome"/>
</dbReference>
<proteinExistence type="predicted"/>
<organism evidence="1 2">
    <name type="scientific">Methylocystis iwaonis</name>
    <dbReference type="NCBI Taxonomy" id="2885079"/>
    <lineage>
        <taxon>Bacteria</taxon>
        <taxon>Pseudomonadati</taxon>
        <taxon>Pseudomonadota</taxon>
        <taxon>Alphaproteobacteria</taxon>
        <taxon>Hyphomicrobiales</taxon>
        <taxon>Methylocystaceae</taxon>
        <taxon>Methylocystis</taxon>
    </lineage>
</organism>
<evidence type="ECO:0000313" key="1">
    <source>
        <dbReference type="EMBL" id="BDV33943.1"/>
    </source>
</evidence>
<protein>
    <recommendedName>
        <fullName evidence="3">DUF2383 domain-containing protein</fullName>
    </recommendedName>
</protein>
<accession>A0ABM8E7L5</accession>
<name>A0ABM8E7L5_9HYPH</name>
<gene>
    <name evidence="1" type="ORF">SS37A_14720</name>
</gene>
<evidence type="ECO:0008006" key="3">
    <source>
        <dbReference type="Google" id="ProtNLM"/>
    </source>
</evidence>
<reference evidence="1 2" key="1">
    <citation type="journal article" date="2023" name="Int. J. Syst. Evol. Microbiol.">
        <title>Methylocystis iwaonis sp. nov., a type II methane-oxidizing bacterium from surface soil of a rice paddy field in Japan, and emended description of the genus Methylocystis (ex Whittenbury et al. 1970) Bowman et al. 1993.</title>
        <authorList>
            <person name="Kaise H."/>
            <person name="Sawadogo J.B."/>
            <person name="Alam M.S."/>
            <person name="Ueno C."/>
            <person name="Dianou D."/>
            <person name="Shinjo R."/>
            <person name="Asakawa S."/>
        </authorList>
    </citation>
    <scope>NUCLEOTIDE SEQUENCE [LARGE SCALE GENOMIC DNA]</scope>
    <source>
        <strain evidence="1 2">SS37A-Re</strain>
    </source>
</reference>
<keyword evidence="2" id="KW-1185">Reference proteome</keyword>
<evidence type="ECO:0000313" key="2">
    <source>
        <dbReference type="Proteomes" id="UP001317629"/>
    </source>
</evidence>